<evidence type="ECO:0000256" key="2">
    <source>
        <dbReference type="ARBA" id="ARBA00023002"/>
    </source>
</evidence>
<dbReference type="SUPFAM" id="SSF51735">
    <property type="entry name" value="NAD(P)-binding Rossmann-fold domains"/>
    <property type="match status" value="1"/>
</dbReference>
<dbReference type="RefSeq" id="WP_088875091.1">
    <property type="nucleotide sequence ID" value="NZ_CP022112.1"/>
</dbReference>
<evidence type="ECO:0000313" key="5">
    <source>
        <dbReference type="Proteomes" id="UP000197153"/>
    </source>
</evidence>
<evidence type="ECO:0000256" key="3">
    <source>
        <dbReference type="RuleBase" id="RU000363"/>
    </source>
</evidence>
<accession>A0A248K1T3</accession>
<dbReference type="CDD" id="cd05374">
    <property type="entry name" value="17beta-HSD-like_SDR_c"/>
    <property type="match status" value="1"/>
</dbReference>
<keyword evidence="2" id="KW-0560">Oxidoreductase</keyword>
<sequence length="284" mass="30204">MSPSNPSTPAKTVLITGCSSGFGETAARLFAARGWNVIATMRDPARDPGLVALDTVQVVRLDVQDRDSIAAAVEAGLRRFGRIDTLVNNAGFGLFGVFEATPVAKITEQFEVNVFGVMDVTRAILPHFRANGAGTIINISSGAGAFGLPLMSLYCASKFALEGYSEALSFELASVGVTVKLVEPGGVTSTNFGPRSGTEAGGQADLADYRPFVAKLDAFFEGWRNSLAGTTPDGVAEVIYTAATDGTNQLRYVATDDIKPLIAARRETSEEAYMNLMRERFMPK</sequence>
<dbReference type="InterPro" id="IPR036291">
    <property type="entry name" value="NAD(P)-bd_dom_sf"/>
</dbReference>
<dbReference type="PRINTS" id="PR00080">
    <property type="entry name" value="SDRFAMILY"/>
</dbReference>
<comment type="similarity">
    <text evidence="1 3">Belongs to the short-chain dehydrogenases/reductases (SDR) family.</text>
</comment>
<dbReference type="PRINTS" id="PR00081">
    <property type="entry name" value="GDHRDH"/>
</dbReference>
<dbReference type="InterPro" id="IPR002347">
    <property type="entry name" value="SDR_fam"/>
</dbReference>
<dbReference type="Proteomes" id="UP000197153">
    <property type="component" value="Chromosome 3"/>
</dbReference>
<dbReference type="Pfam" id="PF00106">
    <property type="entry name" value="adh_short"/>
    <property type="match status" value="1"/>
</dbReference>
<reference evidence="4 5" key="1">
    <citation type="submission" date="2017-06" db="EMBL/GenBank/DDBJ databases">
        <title>Complete genome sequence of Nitrospirillum amazonense strain CBAmC, an endophytic nitrogen-fixing and plant growth-promoting bacterium, isolated from sugarcane.</title>
        <authorList>
            <person name="Schwab S."/>
            <person name="dos Santos Teixeira K.R."/>
            <person name="Simoes Araujo J.L."/>
            <person name="Soares Vidal M."/>
            <person name="Borges de Freitas H.R."/>
            <person name="Rivello Crivelaro A.L."/>
            <person name="Bueno de Camargo Nunes A."/>
            <person name="dos Santos C.M."/>
            <person name="Palmeira da Silva Rosa D."/>
            <person name="da Silva Padilha D."/>
            <person name="da Silva E."/>
            <person name="Araujo Terra L."/>
            <person name="Soares Mendes V."/>
            <person name="Farinelli L."/>
            <person name="Magalhaes Cruz L."/>
            <person name="Baldani J.I."/>
        </authorList>
    </citation>
    <scope>NUCLEOTIDE SEQUENCE [LARGE SCALE GENOMIC DNA]</scope>
    <source>
        <strain evidence="4 5">CBAmC</strain>
    </source>
</reference>
<dbReference type="PANTHER" id="PTHR43976:SF16">
    <property type="entry name" value="SHORT-CHAIN DEHYDROGENASE_REDUCTASE FAMILY PROTEIN"/>
    <property type="match status" value="1"/>
</dbReference>
<name>A0A248K1T3_9PROT</name>
<dbReference type="PROSITE" id="PS00061">
    <property type="entry name" value="ADH_SHORT"/>
    <property type="match status" value="1"/>
</dbReference>
<dbReference type="GO" id="GO:0016491">
    <property type="term" value="F:oxidoreductase activity"/>
    <property type="evidence" value="ECO:0007669"/>
    <property type="project" value="UniProtKB-KW"/>
</dbReference>
<evidence type="ECO:0000313" key="4">
    <source>
        <dbReference type="EMBL" id="ASG24681.1"/>
    </source>
</evidence>
<protein>
    <submittedName>
        <fullName evidence="4">Short-chain dehydrogenase/reductase</fullName>
    </submittedName>
</protein>
<dbReference type="Gene3D" id="3.40.50.720">
    <property type="entry name" value="NAD(P)-binding Rossmann-like Domain"/>
    <property type="match status" value="1"/>
</dbReference>
<dbReference type="InterPro" id="IPR020904">
    <property type="entry name" value="Sc_DH/Rdtase_CS"/>
</dbReference>
<proteinExistence type="inferred from homology"/>
<dbReference type="AlphaFoldDB" id="A0A248K1T3"/>
<gene>
    <name evidence="4" type="ORF">Y958_27930</name>
</gene>
<keyword evidence="5" id="KW-1185">Reference proteome</keyword>
<dbReference type="InterPro" id="IPR051911">
    <property type="entry name" value="SDR_oxidoreductase"/>
</dbReference>
<dbReference type="KEGG" id="nao:Y958_27930"/>
<organism evidence="4 5">
    <name type="scientific">Nitrospirillum viridazoti CBAmc</name>
    <dbReference type="NCBI Taxonomy" id="1441467"/>
    <lineage>
        <taxon>Bacteria</taxon>
        <taxon>Pseudomonadati</taxon>
        <taxon>Pseudomonadota</taxon>
        <taxon>Alphaproteobacteria</taxon>
        <taxon>Rhodospirillales</taxon>
        <taxon>Azospirillaceae</taxon>
        <taxon>Nitrospirillum</taxon>
        <taxon>Nitrospirillum viridazoti</taxon>
    </lineage>
</organism>
<dbReference type="EMBL" id="CP022112">
    <property type="protein sequence ID" value="ASG24681.1"/>
    <property type="molecule type" value="Genomic_DNA"/>
</dbReference>
<evidence type="ECO:0000256" key="1">
    <source>
        <dbReference type="ARBA" id="ARBA00006484"/>
    </source>
</evidence>
<dbReference type="PANTHER" id="PTHR43976">
    <property type="entry name" value="SHORT CHAIN DEHYDROGENASE"/>
    <property type="match status" value="1"/>
</dbReference>